<proteinExistence type="predicted"/>
<organism evidence="1 2">
    <name type="scientific">Eumeta variegata</name>
    <name type="common">Bagworm moth</name>
    <name type="synonym">Eumeta japonica</name>
    <dbReference type="NCBI Taxonomy" id="151549"/>
    <lineage>
        <taxon>Eukaryota</taxon>
        <taxon>Metazoa</taxon>
        <taxon>Ecdysozoa</taxon>
        <taxon>Arthropoda</taxon>
        <taxon>Hexapoda</taxon>
        <taxon>Insecta</taxon>
        <taxon>Pterygota</taxon>
        <taxon>Neoptera</taxon>
        <taxon>Endopterygota</taxon>
        <taxon>Lepidoptera</taxon>
        <taxon>Glossata</taxon>
        <taxon>Ditrysia</taxon>
        <taxon>Tineoidea</taxon>
        <taxon>Psychidae</taxon>
        <taxon>Oiketicinae</taxon>
        <taxon>Eumeta</taxon>
    </lineage>
</organism>
<dbReference type="Proteomes" id="UP000299102">
    <property type="component" value="Unassembled WGS sequence"/>
</dbReference>
<accession>A0A4C1UWA7</accession>
<keyword evidence="2" id="KW-1185">Reference proteome</keyword>
<name>A0A4C1UWA7_EUMVA</name>
<protein>
    <submittedName>
        <fullName evidence="1">Uncharacterized protein</fullName>
    </submittedName>
</protein>
<dbReference type="EMBL" id="BGZK01000237">
    <property type="protein sequence ID" value="GBP30773.1"/>
    <property type="molecule type" value="Genomic_DNA"/>
</dbReference>
<sequence>MVPVVARETASIGVNANSNYSTTHKTAAVKLVTKASQWRKIASGGEKGRLTSKIGIGMSIGIESATENGADGERAESAACSASIKLESVHCMSTKLCTQRIFHNLTEAQKLRRVDWCREMIKDLPVVTQMLRAKWLHATKAVFTVTSPKPKDSLFKKLRGKWFTDAEEAVTAYEKAVEATSKFE</sequence>
<evidence type="ECO:0000313" key="2">
    <source>
        <dbReference type="Proteomes" id="UP000299102"/>
    </source>
</evidence>
<dbReference type="AlphaFoldDB" id="A0A4C1UWA7"/>
<comment type="caution">
    <text evidence="1">The sequence shown here is derived from an EMBL/GenBank/DDBJ whole genome shotgun (WGS) entry which is preliminary data.</text>
</comment>
<gene>
    <name evidence="1" type="ORF">EVAR_82515_1</name>
</gene>
<reference evidence="1 2" key="1">
    <citation type="journal article" date="2019" name="Commun. Biol.">
        <title>The bagworm genome reveals a unique fibroin gene that provides high tensile strength.</title>
        <authorList>
            <person name="Kono N."/>
            <person name="Nakamura H."/>
            <person name="Ohtoshi R."/>
            <person name="Tomita M."/>
            <person name="Numata K."/>
            <person name="Arakawa K."/>
        </authorList>
    </citation>
    <scope>NUCLEOTIDE SEQUENCE [LARGE SCALE GENOMIC DNA]</scope>
</reference>
<evidence type="ECO:0000313" key="1">
    <source>
        <dbReference type="EMBL" id="GBP30773.1"/>
    </source>
</evidence>